<dbReference type="EMBL" id="CP130613">
    <property type="protein sequence ID" value="WKW15864.1"/>
    <property type="molecule type" value="Genomic_DNA"/>
</dbReference>
<dbReference type="GO" id="GO:0003676">
    <property type="term" value="F:nucleic acid binding"/>
    <property type="evidence" value="ECO:0007669"/>
    <property type="project" value="InterPro"/>
</dbReference>
<dbReference type="SUPFAM" id="SSF64182">
    <property type="entry name" value="DHH phosphoesterases"/>
    <property type="match status" value="1"/>
</dbReference>
<dbReference type="Pfam" id="PF01368">
    <property type="entry name" value="DHH"/>
    <property type="match status" value="1"/>
</dbReference>
<protein>
    <submittedName>
        <fullName evidence="3">Bifunctional oligoribonuclease/PAP phosphatase NrnA</fullName>
    </submittedName>
</protein>
<dbReference type="EMBL" id="CP130612">
    <property type="protein sequence ID" value="WKW12957.1"/>
    <property type="molecule type" value="Genomic_DNA"/>
</dbReference>
<sequence length="335" mass="35656">MPAARREAIARLAAELRPGMQVALCTHINADGDGCGSESALARLLGQMGIRAIIVNPTPWPELFRWLLGDDVEERSAEGAKALAGVDRVIVLDISDLGRLGALADAVRQMPRDALVIDHHLPGQEPPGKTMLSDTAACATAELVYDFARERGLTISSAIAKSLYTALVTDTGGFRFGNTSPRCLAVAADLLTVGVDPEEMYHRIYGSVPLGRLHLLREALESLEVDSAHGIAWVRVAAGALERFGVSSEDLDGISEYPRSVRGVRLAMLFRDLGHGKVKVSFRSRAGVDVNALAREFGGGGHTRASGALVAGTLDAVTARVLEAARRHVELSPTL</sequence>
<reference evidence="3" key="1">
    <citation type="submission" date="2023-07" db="EMBL/GenBank/DDBJ databases">
        <authorList>
            <person name="Haufschild T."/>
            <person name="Kallscheuer N."/>
            <person name="Hammer J."/>
            <person name="Kohn T."/>
            <person name="Kabuu M."/>
            <person name="Jogler M."/>
            <person name="Wohfarth N."/>
            <person name="Heuer A."/>
            <person name="Rohde M."/>
            <person name="van Teeseling M.C.F."/>
            <person name="Jogler C."/>
        </authorList>
    </citation>
    <scope>NUCLEOTIDE SEQUENCE</scope>
    <source>
        <strain evidence="3">Strain 138</strain>
        <strain evidence="4">Strain 318</strain>
    </source>
</reference>
<evidence type="ECO:0000313" key="4">
    <source>
        <dbReference type="EMBL" id="WKW15864.1"/>
    </source>
</evidence>
<name>A0AA49Q5I5_9BACT</name>
<dbReference type="AlphaFoldDB" id="A0AA49Q5I5"/>
<dbReference type="InterPro" id="IPR003156">
    <property type="entry name" value="DHHA1_dom"/>
</dbReference>
<dbReference type="RefSeq" id="WP_367885824.1">
    <property type="nucleotide sequence ID" value="NZ_CP130612.1"/>
</dbReference>
<evidence type="ECO:0000313" key="5">
    <source>
        <dbReference type="Proteomes" id="UP001229955"/>
    </source>
</evidence>
<dbReference type="Proteomes" id="UP001229955">
    <property type="component" value="Chromosome"/>
</dbReference>
<accession>A0AA49K1A9</accession>
<dbReference type="InterPro" id="IPR001667">
    <property type="entry name" value="DDH_dom"/>
</dbReference>
<dbReference type="KEGG" id="pspc:Strain318_002267"/>
<organism evidence="3">
    <name type="scientific">Pseudogemmatithrix spongiicola</name>
    <dbReference type="NCBI Taxonomy" id="3062599"/>
    <lineage>
        <taxon>Bacteria</taxon>
        <taxon>Pseudomonadati</taxon>
        <taxon>Gemmatimonadota</taxon>
        <taxon>Gemmatimonadia</taxon>
        <taxon>Gemmatimonadales</taxon>
        <taxon>Gemmatimonadaceae</taxon>
        <taxon>Pseudogemmatithrix</taxon>
    </lineage>
</organism>
<dbReference type="Pfam" id="PF02272">
    <property type="entry name" value="DHHA1"/>
    <property type="match status" value="1"/>
</dbReference>
<feature type="domain" description="DHHA1" evidence="2">
    <location>
        <begin position="243"/>
        <end position="312"/>
    </location>
</feature>
<dbReference type="InterPro" id="IPR051319">
    <property type="entry name" value="Oligoribo/pAp-PDE_c-di-AMP_PDE"/>
</dbReference>
<evidence type="ECO:0000259" key="2">
    <source>
        <dbReference type="Pfam" id="PF02272"/>
    </source>
</evidence>
<gene>
    <name evidence="3" type="ORF">Strain138_002268</name>
    <name evidence="4" type="ORF">Strain318_002267</name>
</gene>
<evidence type="ECO:0000313" key="3">
    <source>
        <dbReference type="EMBL" id="WKW12957.1"/>
    </source>
</evidence>
<accession>A0AA49Q5I5</accession>
<keyword evidence="5" id="KW-1185">Reference proteome</keyword>
<feature type="domain" description="DDH" evidence="1">
    <location>
        <begin position="22"/>
        <end position="166"/>
    </location>
</feature>
<dbReference type="PANTHER" id="PTHR47618">
    <property type="entry name" value="BIFUNCTIONAL OLIGORIBONUCLEASE AND PAP PHOSPHATASE NRNA"/>
    <property type="match status" value="1"/>
</dbReference>
<dbReference type="PANTHER" id="PTHR47618:SF1">
    <property type="entry name" value="BIFUNCTIONAL OLIGORIBONUCLEASE AND PAP PHOSPHATASE NRNA"/>
    <property type="match status" value="1"/>
</dbReference>
<dbReference type="Gene3D" id="3.90.1640.10">
    <property type="entry name" value="inorganic pyrophosphatase (n-terminal core)"/>
    <property type="match status" value="1"/>
</dbReference>
<dbReference type="InterPro" id="IPR038763">
    <property type="entry name" value="DHH_sf"/>
</dbReference>
<evidence type="ECO:0000259" key="1">
    <source>
        <dbReference type="Pfam" id="PF01368"/>
    </source>
</evidence>
<dbReference type="Gene3D" id="3.10.310.30">
    <property type="match status" value="1"/>
</dbReference>
<proteinExistence type="predicted"/>